<protein>
    <submittedName>
        <fullName evidence="3">Uncharacterized protein</fullName>
    </submittedName>
</protein>
<evidence type="ECO:0000313" key="4">
    <source>
        <dbReference type="Proteomes" id="UP001485043"/>
    </source>
</evidence>
<keyword evidence="2" id="KW-0472">Membrane</keyword>
<feature type="transmembrane region" description="Helical" evidence="2">
    <location>
        <begin position="45"/>
        <end position="65"/>
    </location>
</feature>
<dbReference type="Proteomes" id="UP001485043">
    <property type="component" value="Unassembled WGS sequence"/>
</dbReference>
<organism evidence="3 4">
    <name type="scientific">Apatococcus fuscideae</name>
    <dbReference type="NCBI Taxonomy" id="2026836"/>
    <lineage>
        <taxon>Eukaryota</taxon>
        <taxon>Viridiplantae</taxon>
        <taxon>Chlorophyta</taxon>
        <taxon>core chlorophytes</taxon>
        <taxon>Trebouxiophyceae</taxon>
        <taxon>Chlorellales</taxon>
        <taxon>Chlorellaceae</taxon>
        <taxon>Apatococcus</taxon>
    </lineage>
</organism>
<sequence>MKLPSQATGFAPSPGQPMHHHGLPRGYGLTPHHIREHPGFKRNKTTLLSMGIAVVLVGCLITIQFQDSNGYLASALKRDLTWADVLPILQASAAR</sequence>
<dbReference type="EMBL" id="JALJOV010000071">
    <property type="protein sequence ID" value="KAK9867672.1"/>
    <property type="molecule type" value="Genomic_DNA"/>
</dbReference>
<keyword evidence="2" id="KW-0812">Transmembrane</keyword>
<evidence type="ECO:0000256" key="2">
    <source>
        <dbReference type="SAM" id="Phobius"/>
    </source>
</evidence>
<comment type="caution">
    <text evidence="3">The sequence shown here is derived from an EMBL/GenBank/DDBJ whole genome shotgun (WGS) entry which is preliminary data.</text>
</comment>
<keyword evidence="4" id="KW-1185">Reference proteome</keyword>
<keyword evidence="2" id="KW-1133">Transmembrane helix</keyword>
<feature type="region of interest" description="Disordered" evidence="1">
    <location>
        <begin position="1"/>
        <end position="35"/>
    </location>
</feature>
<reference evidence="3 4" key="1">
    <citation type="journal article" date="2024" name="Nat. Commun.">
        <title>Phylogenomics reveals the evolutionary origins of lichenization in chlorophyte algae.</title>
        <authorList>
            <person name="Puginier C."/>
            <person name="Libourel C."/>
            <person name="Otte J."/>
            <person name="Skaloud P."/>
            <person name="Haon M."/>
            <person name="Grisel S."/>
            <person name="Petersen M."/>
            <person name="Berrin J.G."/>
            <person name="Delaux P.M."/>
            <person name="Dal Grande F."/>
            <person name="Keller J."/>
        </authorList>
    </citation>
    <scope>NUCLEOTIDE SEQUENCE [LARGE SCALE GENOMIC DNA]</scope>
    <source>
        <strain evidence="3 4">SAG 2523</strain>
    </source>
</reference>
<accession>A0AAW1TCS6</accession>
<proteinExistence type="predicted"/>
<evidence type="ECO:0000313" key="3">
    <source>
        <dbReference type="EMBL" id="KAK9867672.1"/>
    </source>
</evidence>
<name>A0AAW1TCS6_9CHLO</name>
<gene>
    <name evidence="3" type="ORF">WJX84_005528</name>
</gene>
<dbReference type="AlphaFoldDB" id="A0AAW1TCS6"/>
<evidence type="ECO:0000256" key="1">
    <source>
        <dbReference type="SAM" id="MobiDB-lite"/>
    </source>
</evidence>